<dbReference type="EMBL" id="QDKL01000001">
    <property type="protein sequence ID" value="RZF22242.1"/>
    <property type="molecule type" value="Genomic_DNA"/>
</dbReference>
<accession>A0ABY0II06</accession>
<evidence type="ECO:0008006" key="4">
    <source>
        <dbReference type="Google" id="ProtNLM"/>
    </source>
</evidence>
<evidence type="ECO:0000313" key="2">
    <source>
        <dbReference type="EMBL" id="RZF22242.1"/>
    </source>
</evidence>
<dbReference type="RefSeq" id="WP_114705186.1">
    <property type="nucleotide sequence ID" value="NZ_QDKL01000001.1"/>
</dbReference>
<reference evidence="3" key="1">
    <citation type="journal article" date="2019" name="Int. J. Syst. Evol. Microbiol.">
        <title>Halobacteriovorax valvorus sp. nov., a novel prokaryotic predator isolated from coastal seawater of China.</title>
        <authorList>
            <person name="Chen M.-X."/>
        </authorList>
    </citation>
    <scope>NUCLEOTIDE SEQUENCE [LARGE SCALE GENOMIC DNA]</scope>
    <source>
        <strain evidence="3">BL9</strain>
    </source>
</reference>
<proteinExistence type="predicted"/>
<feature type="chain" id="PRO_5045109347" description="Outer membrane protein beta-barrel domain-containing protein" evidence="1">
    <location>
        <begin position="20"/>
        <end position="212"/>
    </location>
</feature>
<protein>
    <recommendedName>
        <fullName evidence="4">Outer membrane protein beta-barrel domain-containing protein</fullName>
    </recommendedName>
</protein>
<name>A0ABY0II06_9BACT</name>
<evidence type="ECO:0000256" key="1">
    <source>
        <dbReference type="SAM" id="SignalP"/>
    </source>
</evidence>
<comment type="caution">
    <text evidence="2">The sequence shown here is derived from an EMBL/GenBank/DDBJ whole genome shotgun (WGS) entry which is preliminary data.</text>
</comment>
<gene>
    <name evidence="2" type="ORF">DAY19_00300</name>
</gene>
<evidence type="ECO:0000313" key="3">
    <source>
        <dbReference type="Proteomes" id="UP000443582"/>
    </source>
</evidence>
<organism evidence="2 3">
    <name type="scientific">Halobacteriovorax vibrionivorans</name>
    <dbReference type="NCBI Taxonomy" id="2152716"/>
    <lineage>
        <taxon>Bacteria</taxon>
        <taxon>Pseudomonadati</taxon>
        <taxon>Bdellovibrionota</taxon>
        <taxon>Bacteriovoracia</taxon>
        <taxon>Bacteriovoracales</taxon>
        <taxon>Halobacteriovoraceae</taxon>
        <taxon>Halobacteriovorax</taxon>
    </lineage>
</organism>
<keyword evidence="3" id="KW-1185">Reference proteome</keyword>
<feature type="signal peptide" evidence="1">
    <location>
        <begin position="1"/>
        <end position="19"/>
    </location>
</feature>
<dbReference type="Proteomes" id="UP000443582">
    <property type="component" value="Unassembled WGS sequence"/>
</dbReference>
<keyword evidence="1" id="KW-0732">Signal</keyword>
<sequence>MKKLLIILSSFLLSNTPFAQGLSQFSDIKIVEEDYGYELESYNAKDDNFSLEVSFGAITNMSEFSSTNTISGTLTFYSSDLSYTLYGALNTLDVAAVTSFDNIDASLNTYSIGAGLSRRSILINDFININSIYDEIQTNITYNLADSEAFGVDLAGLGFNAGYGLIWRASGGVHFSLRFIYNLMALKSSDDTTPVETTASWVSAQAGLGFIF</sequence>